<dbReference type="EMBL" id="CM044703">
    <property type="protein sequence ID" value="KAI5671525.1"/>
    <property type="molecule type" value="Genomic_DNA"/>
</dbReference>
<protein>
    <submittedName>
        <fullName evidence="1">Uncharacterized protein</fullName>
    </submittedName>
</protein>
<evidence type="ECO:0000313" key="1">
    <source>
        <dbReference type="EMBL" id="KAI5671525.1"/>
    </source>
</evidence>
<proteinExistence type="predicted"/>
<evidence type="ECO:0000313" key="2">
    <source>
        <dbReference type="Proteomes" id="UP001060085"/>
    </source>
</evidence>
<reference evidence="2" key="1">
    <citation type="journal article" date="2023" name="Nat. Plants">
        <title>Single-cell RNA sequencing provides a high-resolution roadmap for understanding the multicellular compartmentation of specialized metabolism.</title>
        <authorList>
            <person name="Sun S."/>
            <person name="Shen X."/>
            <person name="Li Y."/>
            <person name="Li Y."/>
            <person name="Wang S."/>
            <person name="Li R."/>
            <person name="Zhang H."/>
            <person name="Shen G."/>
            <person name="Guo B."/>
            <person name="Wei J."/>
            <person name="Xu J."/>
            <person name="St-Pierre B."/>
            <person name="Chen S."/>
            <person name="Sun C."/>
        </authorList>
    </citation>
    <scope>NUCLEOTIDE SEQUENCE [LARGE SCALE GENOMIC DNA]</scope>
</reference>
<comment type="caution">
    <text evidence="1">The sequence shown here is derived from an EMBL/GenBank/DDBJ whole genome shotgun (WGS) entry which is preliminary data.</text>
</comment>
<dbReference type="Proteomes" id="UP001060085">
    <property type="component" value="Linkage Group LG03"/>
</dbReference>
<name>A0ACC0BFT4_CATRO</name>
<keyword evidence="2" id="KW-1185">Reference proteome</keyword>
<gene>
    <name evidence="1" type="ORF">M9H77_11889</name>
</gene>
<sequence length="228" mass="25041">MACPQPLIRRIMLCIAFHAWKSIWEAQGLLITGIRWRMGDGCSIKVWEGMVWYLFNARDAELILGLSLVPSLPADCVVLKNGGRISSLAGRDSAWKVLWNCNVPPKVKHFAYRVCSSTLPTKVNLARRGLEMDLLCPFFHFFTASCAKWGFAEMEFACGREVTGEDNAAFWRGLTGVGCGGVGVVIRDCGGRVVAAVAFQIEFVVDASYGKMLGILLGVELIKRCGVC</sequence>
<accession>A0ACC0BFT4</accession>
<organism evidence="1 2">
    <name type="scientific">Catharanthus roseus</name>
    <name type="common">Madagascar periwinkle</name>
    <name type="synonym">Vinca rosea</name>
    <dbReference type="NCBI Taxonomy" id="4058"/>
    <lineage>
        <taxon>Eukaryota</taxon>
        <taxon>Viridiplantae</taxon>
        <taxon>Streptophyta</taxon>
        <taxon>Embryophyta</taxon>
        <taxon>Tracheophyta</taxon>
        <taxon>Spermatophyta</taxon>
        <taxon>Magnoliopsida</taxon>
        <taxon>eudicotyledons</taxon>
        <taxon>Gunneridae</taxon>
        <taxon>Pentapetalae</taxon>
        <taxon>asterids</taxon>
        <taxon>lamiids</taxon>
        <taxon>Gentianales</taxon>
        <taxon>Apocynaceae</taxon>
        <taxon>Rauvolfioideae</taxon>
        <taxon>Vinceae</taxon>
        <taxon>Catharanthinae</taxon>
        <taxon>Catharanthus</taxon>
    </lineage>
</organism>